<evidence type="ECO:0000313" key="2">
    <source>
        <dbReference type="Proteomes" id="UP000282060"/>
    </source>
</evidence>
<dbReference type="EMBL" id="RXNV01000005">
    <property type="protein sequence ID" value="RTR31565.1"/>
    <property type="molecule type" value="Genomic_DNA"/>
</dbReference>
<keyword evidence="2" id="KW-1185">Reference proteome</keyword>
<sequence length="175" mass="20371">MARVILIIFIGLTFSGLLLLLPGAALAGSIFKCIKDDKIVFSQTTCPKEFSQHQIEYDLGITTEIDSDKPQNFIDPLSALLDMKTISKEKLLQLIKGEMYRLKQENSYFDILRASEVQKIERKRYWQKHEKDDPEYLKELQEMHLYFDDLISNNQASLDLLQERKNLIETEAEPE</sequence>
<proteinExistence type="predicted"/>
<comment type="caution">
    <text evidence="1">The sequence shown here is derived from an EMBL/GenBank/DDBJ whole genome shotgun (WGS) entry which is preliminary data.</text>
</comment>
<dbReference type="RefSeq" id="WP_126506343.1">
    <property type="nucleotide sequence ID" value="NZ_RXNV01000005.1"/>
</dbReference>
<organism evidence="1 2">
    <name type="scientific">Shewanella atlantica</name>
    <dbReference type="NCBI Taxonomy" id="271099"/>
    <lineage>
        <taxon>Bacteria</taxon>
        <taxon>Pseudomonadati</taxon>
        <taxon>Pseudomonadota</taxon>
        <taxon>Gammaproteobacteria</taxon>
        <taxon>Alteromonadales</taxon>
        <taxon>Shewanellaceae</taxon>
        <taxon>Shewanella</taxon>
    </lineage>
</organism>
<evidence type="ECO:0000313" key="1">
    <source>
        <dbReference type="EMBL" id="RTR31565.1"/>
    </source>
</evidence>
<dbReference type="OrthoDB" id="6263847at2"/>
<dbReference type="AlphaFoldDB" id="A0A431W7S7"/>
<protein>
    <submittedName>
        <fullName evidence="1">DUF4124 domain-containing protein</fullName>
    </submittedName>
</protein>
<reference evidence="1 2" key="1">
    <citation type="submission" date="2018-12" db="EMBL/GenBank/DDBJ databases">
        <authorList>
            <person name="Yu L."/>
        </authorList>
    </citation>
    <scope>NUCLEOTIDE SEQUENCE [LARGE SCALE GENOMIC DNA]</scope>
    <source>
        <strain evidence="1 2">HAW-EB5</strain>
    </source>
</reference>
<accession>A0A431W7S7</accession>
<gene>
    <name evidence="1" type="ORF">EKG39_12645</name>
</gene>
<name>A0A431W7S7_9GAMM</name>
<dbReference type="Proteomes" id="UP000282060">
    <property type="component" value="Unassembled WGS sequence"/>
</dbReference>